<keyword evidence="2" id="KW-0175">Coiled coil</keyword>
<organism evidence="4 5">
    <name type="scientific">Pseudomaricurvus hydrocarbonicus</name>
    <dbReference type="NCBI Taxonomy" id="1470433"/>
    <lineage>
        <taxon>Bacteria</taxon>
        <taxon>Pseudomonadati</taxon>
        <taxon>Pseudomonadota</taxon>
        <taxon>Gammaproteobacteria</taxon>
        <taxon>Cellvibrionales</taxon>
        <taxon>Cellvibrionaceae</taxon>
        <taxon>Pseudomaricurvus</taxon>
    </lineage>
</organism>
<dbReference type="Gene3D" id="1.10.287.470">
    <property type="entry name" value="Helix hairpin bin"/>
    <property type="match status" value="1"/>
</dbReference>
<dbReference type="Pfam" id="PF25917">
    <property type="entry name" value="BSH_RND"/>
    <property type="match status" value="1"/>
</dbReference>
<evidence type="ECO:0000259" key="3">
    <source>
        <dbReference type="Pfam" id="PF25917"/>
    </source>
</evidence>
<evidence type="ECO:0000256" key="2">
    <source>
        <dbReference type="SAM" id="Coils"/>
    </source>
</evidence>
<feature type="domain" description="Multidrug resistance protein MdtA-like barrel-sandwich hybrid" evidence="3">
    <location>
        <begin position="73"/>
        <end position="215"/>
    </location>
</feature>
<gene>
    <name evidence="4" type="ORF">G8770_13800</name>
</gene>
<comment type="caution">
    <text evidence="4">The sequence shown here is derived from an EMBL/GenBank/DDBJ whole genome shotgun (WGS) entry which is preliminary data.</text>
</comment>
<dbReference type="PANTHER" id="PTHR30469">
    <property type="entry name" value="MULTIDRUG RESISTANCE PROTEIN MDTA"/>
    <property type="match status" value="1"/>
</dbReference>
<dbReference type="SUPFAM" id="SSF111369">
    <property type="entry name" value="HlyD-like secretion proteins"/>
    <property type="match status" value="1"/>
</dbReference>
<comment type="similarity">
    <text evidence="1">Belongs to the membrane fusion protein (MFP) (TC 8.A.1) family.</text>
</comment>
<dbReference type="RefSeq" id="WP_167187784.1">
    <property type="nucleotide sequence ID" value="NZ_JAAONZ010000010.1"/>
</dbReference>
<feature type="coiled-coil region" evidence="2">
    <location>
        <begin position="122"/>
        <end position="188"/>
    </location>
</feature>
<evidence type="ECO:0000313" key="5">
    <source>
        <dbReference type="Proteomes" id="UP000787472"/>
    </source>
</evidence>
<dbReference type="Proteomes" id="UP000787472">
    <property type="component" value="Unassembled WGS sequence"/>
</dbReference>
<dbReference type="NCBIfam" id="TIGR01730">
    <property type="entry name" value="RND_mfp"/>
    <property type="match status" value="1"/>
</dbReference>
<protein>
    <submittedName>
        <fullName evidence="4">Efflux RND transporter periplasmic adaptor subunit</fullName>
    </submittedName>
</protein>
<dbReference type="InterPro" id="IPR058625">
    <property type="entry name" value="MdtA-like_BSH"/>
</dbReference>
<reference evidence="4" key="1">
    <citation type="submission" date="2020-03" db="EMBL/GenBank/DDBJ databases">
        <authorList>
            <person name="Guo F."/>
        </authorList>
    </citation>
    <scope>NUCLEOTIDE SEQUENCE</scope>
    <source>
        <strain evidence="4">JCM 30134</strain>
    </source>
</reference>
<dbReference type="Gene3D" id="2.40.30.170">
    <property type="match status" value="1"/>
</dbReference>
<name>A0A9E5JTM6_9GAMM</name>
<proteinExistence type="inferred from homology"/>
<dbReference type="AlphaFoldDB" id="A0A9E5JTM6"/>
<dbReference type="GO" id="GO:1990281">
    <property type="term" value="C:efflux pump complex"/>
    <property type="evidence" value="ECO:0007669"/>
    <property type="project" value="TreeGrafter"/>
</dbReference>
<keyword evidence="5" id="KW-1185">Reference proteome</keyword>
<dbReference type="PANTHER" id="PTHR30469:SF12">
    <property type="entry name" value="MULTIDRUG RESISTANCE PROTEIN MDTA"/>
    <property type="match status" value="1"/>
</dbReference>
<accession>A0A9E5JTM6</accession>
<dbReference type="Gene3D" id="2.40.420.20">
    <property type="match status" value="1"/>
</dbReference>
<evidence type="ECO:0000256" key="1">
    <source>
        <dbReference type="ARBA" id="ARBA00009477"/>
    </source>
</evidence>
<dbReference type="Gene3D" id="2.40.50.100">
    <property type="match status" value="1"/>
</dbReference>
<dbReference type="GO" id="GO:0015562">
    <property type="term" value="F:efflux transmembrane transporter activity"/>
    <property type="evidence" value="ECO:0007669"/>
    <property type="project" value="TreeGrafter"/>
</dbReference>
<dbReference type="InterPro" id="IPR006143">
    <property type="entry name" value="RND_pump_MFP"/>
</dbReference>
<sequence length="427" mass="46369">MTWRTLKLNPSLKPVIILILGGLVVVAVATLKPAPEPTPVQPPPPVKVAVILAAPSTQSLTVNSQGTVAPRREIDLVAEVSGRITQVDPHFVDGAFVKAHKALVTIDPRDYNVALLRAEAKVADAQQVLATERGRNRQAQREWRDLGNKEANALFLRQPQLAAAQALLQSAQADYEQAQLNLERTNVSVPFDGRIRQTQVDMGQYVTPGTPIASVYDTSVAVIRLPLTDRQIALVDLPLGFDAGNTGAAPDVDSGAGPGPVITTMKKTANPRGPAVSISAIIAGKRYFWQGHIARTEASLDTSTRLYYAIAEVQDPFRVTGNFLNNDQVQAPLIVGLFVEAEIQGRELENVITIPHTALFKRNHIYTLDKQNRVHDKTVTLLHSNGKQAWIRGDLQKGEPIVVGRQSFLSEGIVVSPQIEHKQVAGS</sequence>
<evidence type="ECO:0000313" key="4">
    <source>
        <dbReference type="EMBL" id="NHO66618.1"/>
    </source>
</evidence>
<dbReference type="EMBL" id="JAAONZ010000010">
    <property type="protein sequence ID" value="NHO66618.1"/>
    <property type="molecule type" value="Genomic_DNA"/>
</dbReference>